<accession>A0ABR4URM4</accession>
<evidence type="ECO:0000313" key="2">
    <source>
        <dbReference type="Proteomes" id="UP000028719"/>
    </source>
</evidence>
<sequence>MKKILILVLSAIFLLGGCQNKTENILINIRYIGNYDRAMDIFLSNYKPNIKIDNAYQSIYEVKNEKILEEVEKYIIKNQTEKTYRTNKLKVTIIKNKKAEIFFFNSEKGINFIDYLIENIKVKNSETNKYKTNQYFIESELPPFRNQLKVYSGREWMNEEK</sequence>
<comment type="caution">
    <text evidence="1">The sequence shown here is derived from an EMBL/GenBank/DDBJ whole genome shotgun (WGS) entry which is preliminary data.</text>
</comment>
<name>A0ABR4URM4_9FLAO</name>
<protein>
    <recommendedName>
        <fullName evidence="3">Lipoprotein</fullName>
    </recommendedName>
</protein>
<proteinExistence type="predicted"/>
<dbReference type="Proteomes" id="UP000028719">
    <property type="component" value="Unassembled WGS sequence"/>
</dbReference>
<dbReference type="EMBL" id="JPRI01000001">
    <property type="protein sequence ID" value="KFF27908.1"/>
    <property type="molecule type" value="Genomic_DNA"/>
</dbReference>
<gene>
    <name evidence="1" type="ORF">IW16_01425</name>
</gene>
<dbReference type="PROSITE" id="PS51257">
    <property type="entry name" value="PROKAR_LIPOPROTEIN"/>
    <property type="match status" value="1"/>
</dbReference>
<organism evidence="1 2">
    <name type="scientific">Chryseobacterium vrystaatense</name>
    <dbReference type="NCBI Taxonomy" id="307480"/>
    <lineage>
        <taxon>Bacteria</taxon>
        <taxon>Pseudomonadati</taxon>
        <taxon>Bacteroidota</taxon>
        <taxon>Flavobacteriia</taxon>
        <taxon>Flavobacteriales</taxon>
        <taxon>Weeksellaceae</taxon>
        <taxon>Chryseobacterium group</taxon>
        <taxon>Chryseobacterium</taxon>
    </lineage>
</organism>
<evidence type="ECO:0008006" key="3">
    <source>
        <dbReference type="Google" id="ProtNLM"/>
    </source>
</evidence>
<evidence type="ECO:0000313" key="1">
    <source>
        <dbReference type="EMBL" id="KFF27908.1"/>
    </source>
</evidence>
<reference evidence="1 2" key="1">
    <citation type="submission" date="2014-07" db="EMBL/GenBank/DDBJ databases">
        <title>Genome of Chryseobacterium vrystaatense LMG 22846.</title>
        <authorList>
            <person name="Pipes S.E."/>
            <person name="Stropko S.J."/>
            <person name="Newman J.D."/>
        </authorList>
    </citation>
    <scope>NUCLEOTIDE SEQUENCE [LARGE SCALE GENOMIC DNA]</scope>
    <source>
        <strain evidence="1 2">LMG 22846</strain>
    </source>
</reference>
<keyword evidence="2" id="KW-1185">Reference proteome</keyword>
<dbReference type="RefSeq" id="WP_034738942.1">
    <property type="nucleotide sequence ID" value="NZ_JPRI01000001.1"/>
</dbReference>